<organism evidence="2 3">
    <name type="scientific">Tanacetum coccineum</name>
    <dbReference type="NCBI Taxonomy" id="301880"/>
    <lineage>
        <taxon>Eukaryota</taxon>
        <taxon>Viridiplantae</taxon>
        <taxon>Streptophyta</taxon>
        <taxon>Embryophyta</taxon>
        <taxon>Tracheophyta</taxon>
        <taxon>Spermatophyta</taxon>
        <taxon>Magnoliopsida</taxon>
        <taxon>eudicotyledons</taxon>
        <taxon>Gunneridae</taxon>
        <taxon>Pentapetalae</taxon>
        <taxon>asterids</taxon>
        <taxon>campanulids</taxon>
        <taxon>Asterales</taxon>
        <taxon>Asteraceae</taxon>
        <taxon>Asteroideae</taxon>
        <taxon>Anthemideae</taxon>
        <taxon>Anthemidinae</taxon>
        <taxon>Tanacetum</taxon>
    </lineage>
</organism>
<evidence type="ECO:0000313" key="2">
    <source>
        <dbReference type="EMBL" id="GJT29300.1"/>
    </source>
</evidence>
<keyword evidence="3" id="KW-1185">Reference proteome</keyword>
<evidence type="ECO:0000256" key="1">
    <source>
        <dbReference type="SAM" id="MobiDB-lite"/>
    </source>
</evidence>
<reference evidence="2" key="2">
    <citation type="submission" date="2022-01" db="EMBL/GenBank/DDBJ databases">
        <authorList>
            <person name="Yamashiro T."/>
            <person name="Shiraishi A."/>
            <person name="Satake H."/>
            <person name="Nakayama K."/>
        </authorList>
    </citation>
    <scope>NUCLEOTIDE SEQUENCE</scope>
</reference>
<proteinExistence type="predicted"/>
<name>A0ABQ5CQJ0_9ASTR</name>
<sequence length="270" mass="31686">MDGGDDDDGDSSGDDADDKDDADDEDDTDEECPKECEDEEEEEEHLAPADSAVVASTSGFRLPYPFHQRQRLTTTLKLFDDHQSLVMPNIAQSGRKLATRLNPDDVYSEQKIVELNYKYLNKNDIKDLYLMCLNRKIEHLRNELLKSLIVFIRSSVIWDRVHDYQLGMESYQMKVNLTSPILGFPNIEAEKPYSITTLPFVGFIYENNKKQKRIMDIDEIPKLSLSKEDADMMVFYEEYIQVHIRHRDQMRRWESYVNERPLRLRNEHPE</sequence>
<feature type="compositionally biased region" description="Acidic residues" evidence="1">
    <location>
        <begin position="1"/>
        <end position="44"/>
    </location>
</feature>
<protein>
    <submittedName>
        <fullName evidence="2">Uncharacterized protein</fullName>
    </submittedName>
</protein>
<feature type="region of interest" description="Disordered" evidence="1">
    <location>
        <begin position="1"/>
        <end position="50"/>
    </location>
</feature>
<gene>
    <name evidence="2" type="ORF">Tco_0909575</name>
</gene>
<dbReference type="Proteomes" id="UP001151760">
    <property type="component" value="Unassembled WGS sequence"/>
</dbReference>
<evidence type="ECO:0000313" key="3">
    <source>
        <dbReference type="Proteomes" id="UP001151760"/>
    </source>
</evidence>
<dbReference type="EMBL" id="BQNB010014532">
    <property type="protein sequence ID" value="GJT29300.1"/>
    <property type="molecule type" value="Genomic_DNA"/>
</dbReference>
<comment type="caution">
    <text evidence="2">The sequence shown here is derived from an EMBL/GenBank/DDBJ whole genome shotgun (WGS) entry which is preliminary data.</text>
</comment>
<accession>A0ABQ5CQJ0</accession>
<reference evidence="2" key="1">
    <citation type="journal article" date="2022" name="Int. J. Mol. Sci.">
        <title>Draft Genome of Tanacetum Coccineum: Genomic Comparison of Closely Related Tanacetum-Family Plants.</title>
        <authorList>
            <person name="Yamashiro T."/>
            <person name="Shiraishi A."/>
            <person name="Nakayama K."/>
            <person name="Satake H."/>
        </authorList>
    </citation>
    <scope>NUCLEOTIDE SEQUENCE</scope>
</reference>